<dbReference type="Proteomes" id="UP000245934">
    <property type="component" value="Unassembled WGS sequence"/>
</dbReference>
<proteinExistence type="predicted"/>
<comment type="caution">
    <text evidence="2">The sequence shown here is derived from an EMBL/GenBank/DDBJ whole genome shotgun (WGS) entry which is preliminary data.</text>
</comment>
<evidence type="ECO:0000313" key="3">
    <source>
        <dbReference type="Proteomes" id="UP000245934"/>
    </source>
</evidence>
<organism evidence="2 3">
    <name type="scientific">Methanospirillum stamsii</name>
    <dbReference type="NCBI Taxonomy" id="1277351"/>
    <lineage>
        <taxon>Archaea</taxon>
        <taxon>Methanobacteriati</taxon>
        <taxon>Methanobacteriota</taxon>
        <taxon>Stenosarchaea group</taxon>
        <taxon>Methanomicrobia</taxon>
        <taxon>Methanomicrobiales</taxon>
        <taxon>Methanospirillaceae</taxon>
        <taxon>Methanospirillum</taxon>
    </lineage>
</organism>
<dbReference type="PANTHER" id="PTHR21432">
    <property type="entry name" value="ACETYL-COA HYDROLASE-RELATED"/>
    <property type="match status" value="1"/>
</dbReference>
<dbReference type="InterPro" id="IPR046433">
    <property type="entry name" value="ActCoA_hydro"/>
</dbReference>
<dbReference type="EMBL" id="QGMZ01000039">
    <property type="protein sequence ID" value="PWR70783.1"/>
    <property type="molecule type" value="Genomic_DNA"/>
</dbReference>
<sequence>MCPSLLHFFVHLQTEYCPKTFKTSISTRYEVHYLVTEFGSVNLKGKDTRERALAIIKLAHPAYRDNLLHEADVVGLI</sequence>
<keyword evidence="3" id="KW-1185">Reference proteome</keyword>
<dbReference type="InterPro" id="IPR037171">
    <property type="entry name" value="NagB/RpiA_transferase-like"/>
</dbReference>
<protein>
    <recommendedName>
        <fullName evidence="1">Acetyl-CoA hydrolase/transferase C-terminal domain-containing protein</fullName>
    </recommendedName>
</protein>
<dbReference type="Pfam" id="PF13336">
    <property type="entry name" value="AcetylCoA_hyd_C"/>
    <property type="match status" value="1"/>
</dbReference>
<name>A0A2V2N667_9EURY</name>
<dbReference type="GO" id="GO:0006083">
    <property type="term" value="P:acetate metabolic process"/>
    <property type="evidence" value="ECO:0007669"/>
    <property type="project" value="InterPro"/>
</dbReference>
<dbReference type="SUPFAM" id="SSF100950">
    <property type="entry name" value="NagB/RpiA/CoA transferase-like"/>
    <property type="match status" value="1"/>
</dbReference>
<feature type="domain" description="Acetyl-CoA hydrolase/transferase C-terminal" evidence="1">
    <location>
        <begin position="23"/>
        <end position="71"/>
    </location>
</feature>
<evidence type="ECO:0000313" key="2">
    <source>
        <dbReference type="EMBL" id="PWR70783.1"/>
    </source>
</evidence>
<accession>A0A2V2N667</accession>
<dbReference type="OrthoDB" id="147145at2157"/>
<dbReference type="PANTHER" id="PTHR21432:SF20">
    <property type="entry name" value="ACETYL-COA HYDROLASE"/>
    <property type="match status" value="1"/>
</dbReference>
<dbReference type="Gene3D" id="3.40.1080.20">
    <property type="entry name" value="Acetyl-CoA hydrolase/transferase C-terminal domain"/>
    <property type="match status" value="1"/>
</dbReference>
<reference evidence="2 3" key="1">
    <citation type="submission" date="2018-05" db="EMBL/GenBank/DDBJ databases">
        <title>Draft genome of Methanospirillum stamsii Pt1.</title>
        <authorList>
            <person name="Dueholm M.S."/>
            <person name="Nielsen P.H."/>
            <person name="Bakmann L.F."/>
            <person name="Otzen D.E."/>
        </authorList>
    </citation>
    <scope>NUCLEOTIDE SEQUENCE [LARGE SCALE GENOMIC DNA]</scope>
    <source>
        <strain evidence="2 3">Pt1</strain>
    </source>
</reference>
<gene>
    <name evidence="2" type="ORF">DLD82_14910</name>
</gene>
<dbReference type="GO" id="GO:0008775">
    <property type="term" value="F:acetate CoA-transferase activity"/>
    <property type="evidence" value="ECO:0007669"/>
    <property type="project" value="InterPro"/>
</dbReference>
<dbReference type="InterPro" id="IPR026888">
    <property type="entry name" value="AcetylCoA_hyd_C"/>
</dbReference>
<evidence type="ECO:0000259" key="1">
    <source>
        <dbReference type="Pfam" id="PF13336"/>
    </source>
</evidence>
<dbReference type="InterPro" id="IPR038460">
    <property type="entry name" value="AcetylCoA_hyd_C_sf"/>
</dbReference>
<dbReference type="AlphaFoldDB" id="A0A2V2N667"/>